<dbReference type="PANTHER" id="PTHR34448">
    <property type="entry name" value="AMINOPEPTIDASE"/>
    <property type="match status" value="1"/>
</dbReference>
<dbReference type="PANTHER" id="PTHR34448:SF1">
    <property type="entry name" value="BLL6088 PROTEIN"/>
    <property type="match status" value="1"/>
</dbReference>
<dbReference type="Pfam" id="PF26233">
    <property type="entry name" value="NicX"/>
    <property type="match status" value="1"/>
</dbReference>
<evidence type="ECO:0000313" key="2">
    <source>
        <dbReference type="EMBL" id="MCB8881420.1"/>
    </source>
</evidence>
<reference evidence="2 3" key="1">
    <citation type="journal article" date="2021" name="Microorganisms">
        <title>Acidisoma silvae sp. nov. and Acidisomacellulosilytica sp. nov., Two Acidophilic Bacteria Isolated from Decaying Wood, Hydrolyzing Cellulose and Producing Poly-3-hydroxybutyrate.</title>
        <authorList>
            <person name="Mieszkin S."/>
            <person name="Pouder E."/>
            <person name="Uroz S."/>
            <person name="Simon-Colin C."/>
            <person name="Alain K."/>
        </authorList>
    </citation>
    <scope>NUCLEOTIDE SEQUENCE [LARGE SCALE GENOMIC DNA]</scope>
    <source>
        <strain evidence="2 3">HW T5.17</strain>
    </source>
</reference>
<dbReference type="InterPro" id="IPR052170">
    <property type="entry name" value="M29_Exopeptidase"/>
</dbReference>
<comment type="caution">
    <text evidence="2">The sequence shown here is derived from an EMBL/GenBank/DDBJ whole genome shotgun (WGS) entry which is preliminary data.</text>
</comment>
<keyword evidence="2" id="KW-0645">Protease</keyword>
<evidence type="ECO:0000313" key="3">
    <source>
        <dbReference type="Proteomes" id="UP000721844"/>
    </source>
</evidence>
<keyword evidence="2" id="KW-0031">Aminopeptidase</keyword>
<proteinExistence type="predicted"/>
<dbReference type="SUPFAM" id="SSF144052">
    <property type="entry name" value="Thermophilic metalloprotease-like"/>
    <property type="match status" value="1"/>
</dbReference>
<keyword evidence="1" id="KW-0479">Metal-binding</keyword>
<dbReference type="GO" id="GO:0004177">
    <property type="term" value="F:aminopeptidase activity"/>
    <property type="evidence" value="ECO:0007669"/>
    <property type="project" value="UniProtKB-KW"/>
</dbReference>
<dbReference type="Proteomes" id="UP000721844">
    <property type="component" value="Unassembled WGS sequence"/>
</dbReference>
<dbReference type="GO" id="GO:0046872">
    <property type="term" value="F:metal ion binding"/>
    <property type="evidence" value="ECO:0007669"/>
    <property type="project" value="UniProtKB-KW"/>
</dbReference>
<gene>
    <name evidence="2" type="ORF">ACELLULO517_14315</name>
</gene>
<sequence length="351" mass="38495">MMMDLDMVALFEAELLLCKVGPDQTVAVLSEGQVRADYAQAFLVAAQRLGAPAFHLNLPSVPSVGPLHQVGRTPLAGNRAAIEALKMADIVIDLMGLLFSQEQNEITATGTRMLLVWEPFSVLRDLFPTTDLRRRVEHGETMLGSARELRVTSPHGTDIRYRIGQYPVMTEYGYTDQPGRWDHFPSGFLLTQGDDGAVDGRVVLMPGDIINAFRRYIQSPVTLTVEGGMVTTIEGDGMDAALLRQYMDSFGDPRAYAVSHIGWGLNERANWHHFAATRELDNEIGVHALAFYGNVLFSTGPNTELGGTNDTACHLDMPLRGCSLYLDGQLIVEDGRILPPDMRAPARPVAA</sequence>
<dbReference type="AlphaFoldDB" id="A0A963Z3M3"/>
<name>A0A963Z3M3_9PROT</name>
<evidence type="ECO:0000256" key="1">
    <source>
        <dbReference type="ARBA" id="ARBA00022723"/>
    </source>
</evidence>
<organism evidence="2 3">
    <name type="scientific">Acidisoma cellulosilyticum</name>
    <dbReference type="NCBI Taxonomy" id="2802395"/>
    <lineage>
        <taxon>Bacteria</taxon>
        <taxon>Pseudomonadati</taxon>
        <taxon>Pseudomonadota</taxon>
        <taxon>Alphaproteobacteria</taxon>
        <taxon>Acetobacterales</taxon>
        <taxon>Acidocellaceae</taxon>
        <taxon>Acidisoma</taxon>
    </lineage>
</organism>
<accession>A0A963Z3M3</accession>
<dbReference type="EMBL" id="JAESVA010000004">
    <property type="protein sequence ID" value="MCB8881420.1"/>
    <property type="molecule type" value="Genomic_DNA"/>
</dbReference>
<dbReference type="InterPro" id="IPR058739">
    <property type="entry name" value="NicX"/>
</dbReference>
<keyword evidence="2" id="KW-0378">Hydrolase</keyword>
<keyword evidence="3" id="KW-1185">Reference proteome</keyword>
<protein>
    <submittedName>
        <fullName evidence="2">Leucyl aminopeptidase</fullName>
    </submittedName>
</protein>